<dbReference type="PANTHER" id="PTHR23051">
    <property type="entry name" value="SOLUTE CARRIER FAMILY 35, MEMBER F5"/>
    <property type="match status" value="1"/>
</dbReference>
<sequence>MAVVLPLVLRSVLTLQPNHRRRSCHRHPLASVLRHPLTLQFSLRFSLRFLQFSSLLRSHQIQGWVVPYGHCRYYLGYLRRSYSAKVVAVFVSIAGVVMTTLGKTWATDDSELTVVTMVNSSENPQSNNRFKVLLLESISYMIRYHMTDEYTVVRAIGATLMICVASTTVLSSTSGLFTLFIGAFLGQDSLNVAKVVAVFVSIAGVVMTTLGKTWATDDSELTAV</sequence>
<reference evidence="2 3" key="1">
    <citation type="submission" date="2024-01" db="EMBL/GenBank/DDBJ databases">
        <title>The genomes of 5 underutilized Papilionoideae crops provide insights into root nodulation and disease resistanc.</title>
        <authorList>
            <person name="Yuan L."/>
        </authorList>
    </citation>
    <scope>NUCLEOTIDE SEQUENCE [LARGE SCALE GENOMIC DNA]</scope>
    <source>
        <strain evidence="2">ZHUSHIDOU_FW_LH</strain>
        <tissue evidence="2">Leaf</tissue>
    </source>
</reference>
<gene>
    <name evidence="2" type="ORF">RIF29_14887</name>
</gene>
<evidence type="ECO:0000256" key="1">
    <source>
        <dbReference type="SAM" id="Phobius"/>
    </source>
</evidence>
<name>A0AAN9FIZ8_CROPI</name>
<protein>
    <submittedName>
        <fullName evidence="2">Uncharacterized protein</fullName>
    </submittedName>
</protein>
<evidence type="ECO:0000313" key="3">
    <source>
        <dbReference type="Proteomes" id="UP001372338"/>
    </source>
</evidence>
<dbReference type="Proteomes" id="UP001372338">
    <property type="component" value="Unassembled WGS sequence"/>
</dbReference>
<dbReference type="AlphaFoldDB" id="A0AAN9FIZ8"/>
<feature type="transmembrane region" description="Helical" evidence="1">
    <location>
        <begin position="155"/>
        <end position="185"/>
    </location>
</feature>
<keyword evidence="1" id="KW-1133">Transmembrane helix</keyword>
<feature type="transmembrane region" description="Helical" evidence="1">
    <location>
        <begin position="192"/>
        <end position="211"/>
    </location>
</feature>
<keyword evidence="3" id="KW-1185">Reference proteome</keyword>
<dbReference type="EMBL" id="JAYWIO010000003">
    <property type="protein sequence ID" value="KAK7273823.1"/>
    <property type="molecule type" value="Genomic_DNA"/>
</dbReference>
<dbReference type="GO" id="GO:0016020">
    <property type="term" value="C:membrane"/>
    <property type="evidence" value="ECO:0007669"/>
    <property type="project" value="TreeGrafter"/>
</dbReference>
<organism evidence="2 3">
    <name type="scientific">Crotalaria pallida</name>
    <name type="common">Smooth rattlebox</name>
    <name type="synonym">Crotalaria striata</name>
    <dbReference type="NCBI Taxonomy" id="3830"/>
    <lineage>
        <taxon>Eukaryota</taxon>
        <taxon>Viridiplantae</taxon>
        <taxon>Streptophyta</taxon>
        <taxon>Embryophyta</taxon>
        <taxon>Tracheophyta</taxon>
        <taxon>Spermatophyta</taxon>
        <taxon>Magnoliopsida</taxon>
        <taxon>eudicotyledons</taxon>
        <taxon>Gunneridae</taxon>
        <taxon>Pentapetalae</taxon>
        <taxon>rosids</taxon>
        <taxon>fabids</taxon>
        <taxon>Fabales</taxon>
        <taxon>Fabaceae</taxon>
        <taxon>Papilionoideae</taxon>
        <taxon>50 kb inversion clade</taxon>
        <taxon>genistoids sensu lato</taxon>
        <taxon>core genistoids</taxon>
        <taxon>Crotalarieae</taxon>
        <taxon>Crotalaria</taxon>
    </lineage>
</organism>
<feature type="transmembrane region" description="Helical" evidence="1">
    <location>
        <begin position="82"/>
        <end position="102"/>
    </location>
</feature>
<proteinExistence type="predicted"/>
<dbReference type="PANTHER" id="PTHR23051:SF12">
    <property type="entry name" value="OS04G0645600 PROTEIN"/>
    <property type="match status" value="1"/>
</dbReference>
<comment type="caution">
    <text evidence="2">The sequence shown here is derived from an EMBL/GenBank/DDBJ whole genome shotgun (WGS) entry which is preliminary data.</text>
</comment>
<accession>A0AAN9FIZ8</accession>
<keyword evidence="1" id="KW-0812">Transmembrane</keyword>
<evidence type="ECO:0000313" key="2">
    <source>
        <dbReference type="EMBL" id="KAK7273823.1"/>
    </source>
</evidence>
<keyword evidence="1" id="KW-0472">Membrane</keyword>